<evidence type="ECO:0000256" key="3">
    <source>
        <dbReference type="SAM" id="Phobius"/>
    </source>
</evidence>
<feature type="region of interest" description="Disordered" evidence="2">
    <location>
        <begin position="467"/>
        <end position="524"/>
    </location>
</feature>
<feature type="region of interest" description="Disordered" evidence="2">
    <location>
        <begin position="260"/>
        <end position="296"/>
    </location>
</feature>
<accession>A0AA36G747</accession>
<feature type="compositionally biased region" description="Polar residues" evidence="2">
    <location>
        <begin position="405"/>
        <end position="414"/>
    </location>
</feature>
<dbReference type="Gene3D" id="3.60.21.10">
    <property type="match status" value="1"/>
</dbReference>
<dbReference type="GO" id="GO:0005737">
    <property type="term" value="C:cytoplasm"/>
    <property type="evidence" value="ECO:0007669"/>
    <property type="project" value="TreeGrafter"/>
</dbReference>
<evidence type="ECO:0000256" key="2">
    <source>
        <dbReference type="SAM" id="MobiDB-lite"/>
    </source>
</evidence>
<evidence type="ECO:0000313" key="6">
    <source>
        <dbReference type="Proteomes" id="UP001177023"/>
    </source>
</evidence>
<keyword evidence="1" id="KW-0378">Hydrolase</keyword>
<protein>
    <recommendedName>
        <fullName evidence="1">Serine/threonine-protein phosphatase</fullName>
        <ecNumber evidence="1">3.1.3.16</ecNumber>
    </recommendedName>
</protein>
<evidence type="ECO:0000259" key="4">
    <source>
        <dbReference type="PROSITE" id="PS00125"/>
    </source>
</evidence>
<reference evidence="5" key="1">
    <citation type="submission" date="2023-06" db="EMBL/GenBank/DDBJ databases">
        <authorList>
            <person name="Delattre M."/>
        </authorList>
    </citation>
    <scope>NUCLEOTIDE SEQUENCE</scope>
    <source>
        <strain evidence="5">AF72</strain>
    </source>
</reference>
<keyword evidence="3" id="KW-0812">Transmembrane</keyword>
<keyword evidence="3" id="KW-1133">Transmembrane helix</keyword>
<dbReference type="PROSITE" id="PS00125">
    <property type="entry name" value="SER_THR_PHOSPHATASE"/>
    <property type="match status" value="1"/>
</dbReference>
<dbReference type="SMART" id="SM00156">
    <property type="entry name" value="PP2Ac"/>
    <property type="match status" value="1"/>
</dbReference>
<dbReference type="GO" id="GO:0004722">
    <property type="term" value="F:protein serine/threonine phosphatase activity"/>
    <property type="evidence" value="ECO:0007669"/>
    <property type="project" value="UniProtKB-EC"/>
</dbReference>
<sequence>MSEIDFSVIIRIPARNSRILPVDIFNSTCSRVSANRPHAAFESLKAPEAQEPQLPRCPANRPFVCYSADALKEPYPQLSAHTDPELSQKCVKCQLPDRVCAESTKWASETGFRPYASSPYACKPNFCPTNDNVAARLKRAGADKIIRYPRCIEIQGLSDSHKEYVLNDALLNCATNPIYLEMNKDPRLRMKLQDCSAFDDADGTGNKICLFTAPPSKSSHASQAATIVGDFAWIYITGAVIAILLLAVVGGTIYRIKHKSRQNDDAVDQESEASKKQDIEATAASDPNTNPVTPANAIKNRPWHIVKKLDPAEYLAFGEQSYTIDVSKLRFSRITILPDLLERAVANARVVPPQMPPKTAFNPITIEEECRVVMQGRDLLSLCDVEKYGAMLNIFQEDGLRDVKPSTQTGSAQLDNLPAAGKAWQSDPDAKDDRPKTRRTGPPQNGYFGEDPTEVEHLFAEVGTKLAEGGLGGQPDDVPRHSRSAARVPGGAAPEDSSIGPDASTPTRPVNNTPVETPPHACPGEESADVCVRCLMENYPELTKDEDPAALAETMRELKSAIEEHQDARVAAAGEGSQQAGPAATPKKNIAYKPPAAPKMVDARLQCTAAEATTYCTISALYLRKKLLHPFNMSLPDAKLPMLVNGDLDAMNWAYYGYAIQARKLKNVIEINGPTMFIQDLHGDFRQAIRLLMDYYESARNHPGLRLVVMGDLVDRGPASHETILLFMSVAFFDSKIIILRGNHETPEINGKYGFQHETLRRFDAKIAHKLYSHGNWAFRQLPLAVVSMGRIFAMHGCIDPDVQTIEEYNKFDRFARYRPTWLMSLLWNDPQKGILGAQPNNKRKGQLALGPDVIHDCMKRNQLDLIVRGHQPPMGGVEFFNGKDVLTGFGKPDYDPWGNLASSILCDGTGRVKITLYAGDLSQPAPTEERVKKMLRLSRNFSVYSKDGMNEQYAEFTNKLANKGVEGIKTVSDMPASQKLLNEVLAKHGDVAVPPIPDEMSPKTDDDKKNKMKKDKK</sequence>
<feature type="non-terminal residue" evidence="5">
    <location>
        <position position="1"/>
    </location>
</feature>
<feature type="compositionally biased region" description="Polar residues" evidence="2">
    <location>
        <begin position="504"/>
        <end position="515"/>
    </location>
</feature>
<feature type="compositionally biased region" description="Basic and acidic residues" evidence="2">
    <location>
        <begin position="1001"/>
        <end position="1010"/>
    </location>
</feature>
<dbReference type="InterPro" id="IPR004843">
    <property type="entry name" value="Calcineurin-like_PHP"/>
</dbReference>
<dbReference type="SUPFAM" id="SSF56300">
    <property type="entry name" value="Metallo-dependent phosphatases"/>
    <property type="match status" value="1"/>
</dbReference>
<name>A0AA36G747_9BILA</name>
<dbReference type="InterPro" id="IPR029052">
    <property type="entry name" value="Metallo-depent_PP-like"/>
</dbReference>
<gene>
    <name evidence="5" type="ORF">MSPICULIGERA_LOCUS18731</name>
</gene>
<dbReference type="InterPro" id="IPR050341">
    <property type="entry name" value="PP1_catalytic_subunit"/>
</dbReference>
<organism evidence="5 6">
    <name type="scientific">Mesorhabditis spiculigera</name>
    <dbReference type="NCBI Taxonomy" id="96644"/>
    <lineage>
        <taxon>Eukaryota</taxon>
        <taxon>Metazoa</taxon>
        <taxon>Ecdysozoa</taxon>
        <taxon>Nematoda</taxon>
        <taxon>Chromadorea</taxon>
        <taxon>Rhabditida</taxon>
        <taxon>Rhabditina</taxon>
        <taxon>Rhabditomorpha</taxon>
        <taxon>Rhabditoidea</taxon>
        <taxon>Rhabditidae</taxon>
        <taxon>Mesorhabditinae</taxon>
        <taxon>Mesorhabditis</taxon>
    </lineage>
</organism>
<dbReference type="EC" id="3.1.3.16" evidence="1"/>
<dbReference type="InterPro" id="IPR006186">
    <property type="entry name" value="Ser/Thr-sp_prot-phosphatase"/>
</dbReference>
<dbReference type="PANTHER" id="PTHR11668">
    <property type="entry name" value="SERINE/THREONINE PROTEIN PHOSPHATASE"/>
    <property type="match status" value="1"/>
</dbReference>
<feature type="region of interest" description="Disordered" evidence="2">
    <location>
        <begin position="405"/>
        <end position="451"/>
    </location>
</feature>
<dbReference type="Pfam" id="PF00149">
    <property type="entry name" value="Metallophos"/>
    <property type="match status" value="1"/>
</dbReference>
<feature type="region of interest" description="Disordered" evidence="2">
    <location>
        <begin position="992"/>
        <end position="1018"/>
    </location>
</feature>
<dbReference type="PRINTS" id="PR00114">
    <property type="entry name" value="STPHPHTASE"/>
</dbReference>
<feature type="transmembrane region" description="Helical" evidence="3">
    <location>
        <begin position="232"/>
        <end position="254"/>
    </location>
</feature>
<keyword evidence="3" id="KW-0472">Membrane</keyword>
<dbReference type="EMBL" id="CATQJA010002659">
    <property type="protein sequence ID" value="CAJ0580533.1"/>
    <property type="molecule type" value="Genomic_DNA"/>
</dbReference>
<comment type="catalytic activity">
    <reaction evidence="1">
        <text>O-phospho-L-threonyl-[protein] + H2O = L-threonyl-[protein] + phosphate</text>
        <dbReference type="Rhea" id="RHEA:47004"/>
        <dbReference type="Rhea" id="RHEA-COMP:11060"/>
        <dbReference type="Rhea" id="RHEA-COMP:11605"/>
        <dbReference type="ChEBI" id="CHEBI:15377"/>
        <dbReference type="ChEBI" id="CHEBI:30013"/>
        <dbReference type="ChEBI" id="CHEBI:43474"/>
        <dbReference type="ChEBI" id="CHEBI:61977"/>
        <dbReference type="EC" id="3.1.3.16"/>
    </reaction>
</comment>
<keyword evidence="6" id="KW-1185">Reference proteome</keyword>
<feature type="domain" description="Serine/threonine specific protein phosphatases" evidence="4">
    <location>
        <begin position="740"/>
        <end position="745"/>
    </location>
</feature>
<dbReference type="Proteomes" id="UP001177023">
    <property type="component" value="Unassembled WGS sequence"/>
</dbReference>
<dbReference type="PANTHER" id="PTHR11668:SF496">
    <property type="entry name" value="SERINE_THREONINE-PROTEIN PHOSPHATASE"/>
    <property type="match status" value="1"/>
</dbReference>
<comment type="similarity">
    <text evidence="1">Belongs to the PPP phosphatase family.</text>
</comment>
<dbReference type="AlphaFoldDB" id="A0AA36G747"/>
<dbReference type="CDD" id="cd00144">
    <property type="entry name" value="MPP_PPP_family"/>
    <property type="match status" value="1"/>
</dbReference>
<feature type="region of interest" description="Disordered" evidence="2">
    <location>
        <begin position="571"/>
        <end position="590"/>
    </location>
</feature>
<comment type="caution">
    <text evidence="5">The sequence shown here is derived from an EMBL/GenBank/DDBJ whole genome shotgun (WGS) entry which is preliminary data.</text>
</comment>
<proteinExistence type="inferred from homology"/>
<evidence type="ECO:0000313" key="5">
    <source>
        <dbReference type="EMBL" id="CAJ0580533.1"/>
    </source>
</evidence>
<evidence type="ECO:0000256" key="1">
    <source>
        <dbReference type="RuleBase" id="RU004273"/>
    </source>
</evidence>